<protein>
    <submittedName>
        <fullName evidence="9">Simple sugar transport system substrate-binding protein</fullName>
    </submittedName>
</protein>
<dbReference type="PANTHER" id="PTHR34296">
    <property type="entry name" value="TRANSCRIPTIONAL ACTIVATOR PROTEIN MED"/>
    <property type="match status" value="1"/>
</dbReference>
<evidence type="ECO:0000313" key="9">
    <source>
        <dbReference type="EMBL" id="TCL07108.1"/>
    </source>
</evidence>
<sequence>MMVKRWLKYATLASAMIAGCPATFAAQISSIAILTPEPGTDFGWNQQGIAAAKAAGAKEGVKVQVAENLGYGDVRPTLRDLADDGAQLIIAHASGYNQAAPEIAAQTKIAVAVTDSPSSLKAGKVADYTVSGQEGAYLAGTLAAKMSRSGIVGIVVSGEPPAWNAQATAFILGARAARKDIKIRYAVIGPAAYSDAAGGKRVTASVIAAGADIIFGQGNGSSFGMLQAVETTPALDGGKVYFIDVVGDKSSIDKGNLLSSVLWNLTPVFTAMIEDLKQDKFGTHNYKTSLADGSISLLKTKHIPEDIWQSVNQVRDEIISGKITVPADYDAKTLHDLLAAKSE</sequence>
<dbReference type="AlphaFoldDB" id="A0A4V2Q3K0"/>
<dbReference type="RefSeq" id="WP_243701537.1">
    <property type="nucleotide sequence ID" value="NZ_SJOI01000001.1"/>
</dbReference>
<evidence type="ECO:0000259" key="8">
    <source>
        <dbReference type="Pfam" id="PF02608"/>
    </source>
</evidence>
<keyword evidence="3" id="KW-1003">Cell membrane</keyword>
<feature type="chain" id="PRO_5020191650" evidence="7">
    <location>
        <begin position="26"/>
        <end position="343"/>
    </location>
</feature>
<evidence type="ECO:0000256" key="4">
    <source>
        <dbReference type="ARBA" id="ARBA00022729"/>
    </source>
</evidence>
<name>A0A4V2Q3K0_9GAMM</name>
<feature type="domain" description="ABC transporter substrate-binding protein PnrA-like" evidence="8">
    <location>
        <begin position="29"/>
        <end position="327"/>
    </location>
</feature>
<dbReference type="SUPFAM" id="SSF53822">
    <property type="entry name" value="Periplasmic binding protein-like I"/>
    <property type="match status" value="1"/>
</dbReference>
<keyword evidence="6" id="KW-0449">Lipoprotein</keyword>
<gene>
    <name evidence="9" type="ORF">EZJ58_5412</name>
</gene>
<dbReference type="PANTHER" id="PTHR34296:SF2">
    <property type="entry name" value="ABC TRANSPORTER GUANOSINE-BINDING PROTEIN NUPN"/>
    <property type="match status" value="1"/>
</dbReference>
<reference evidence="9 10" key="1">
    <citation type="submission" date="2019-02" db="EMBL/GenBank/DDBJ databases">
        <title>Investigation of anaerobic lignin degradation for improved lignocellulosic biofuels.</title>
        <authorList>
            <person name="Deangelis K."/>
        </authorList>
    </citation>
    <scope>NUCLEOTIDE SEQUENCE [LARGE SCALE GENOMIC DNA]</scope>
    <source>
        <strain evidence="9 10">159R</strain>
    </source>
</reference>
<keyword evidence="9" id="KW-0813">Transport</keyword>
<dbReference type="Proteomes" id="UP000294555">
    <property type="component" value="Unassembled WGS sequence"/>
</dbReference>
<comment type="similarity">
    <text evidence="2">Belongs to the BMP lipoprotein family.</text>
</comment>
<evidence type="ECO:0000256" key="6">
    <source>
        <dbReference type="ARBA" id="ARBA00023288"/>
    </source>
</evidence>
<dbReference type="GO" id="GO:0005886">
    <property type="term" value="C:plasma membrane"/>
    <property type="evidence" value="ECO:0007669"/>
    <property type="project" value="UniProtKB-SubCell"/>
</dbReference>
<keyword evidence="5" id="KW-0472">Membrane</keyword>
<comment type="subcellular location">
    <subcellularLocation>
        <location evidence="1">Cell membrane</location>
        <topology evidence="1">Lipid-anchor</topology>
    </subcellularLocation>
</comment>
<keyword evidence="4 7" id="KW-0732">Signal</keyword>
<evidence type="ECO:0000256" key="1">
    <source>
        <dbReference type="ARBA" id="ARBA00004193"/>
    </source>
</evidence>
<dbReference type="EMBL" id="SJOI01000001">
    <property type="protein sequence ID" value="TCL07108.1"/>
    <property type="molecule type" value="Genomic_DNA"/>
</dbReference>
<evidence type="ECO:0000256" key="2">
    <source>
        <dbReference type="ARBA" id="ARBA00008610"/>
    </source>
</evidence>
<keyword evidence="9" id="KW-0762">Sugar transport</keyword>
<feature type="signal peptide" evidence="7">
    <location>
        <begin position="1"/>
        <end position="25"/>
    </location>
</feature>
<dbReference type="PROSITE" id="PS51257">
    <property type="entry name" value="PROKAR_LIPOPROTEIN"/>
    <property type="match status" value="1"/>
</dbReference>
<dbReference type="InterPro" id="IPR028082">
    <property type="entry name" value="Peripla_BP_I"/>
</dbReference>
<dbReference type="InterPro" id="IPR050957">
    <property type="entry name" value="BMP_lipoprotein"/>
</dbReference>
<comment type="caution">
    <text evidence="9">The sequence shown here is derived from an EMBL/GenBank/DDBJ whole genome shotgun (WGS) entry which is preliminary data.</text>
</comment>
<evidence type="ECO:0000313" key="10">
    <source>
        <dbReference type="Proteomes" id="UP000294555"/>
    </source>
</evidence>
<dbReference type="CDD" id="cd06304">
    <property type="entry name" value="PBP1_BmpA_Med_PnrA-like"/>
    <property type="match status" value="1"/>
</dbReference>
<evidence type="ECO:0000256" key="5">
    <source>
        <dbReference type="ARBA" id="ARBA00023136"/>
    </source>
</evidence>
<dbReference type="InterPro" id="IPR003760">
    <property type="entry name" value="PnrA-like"/>
</dbReference>
<dbReference type="Gene3D" id="3.40.50.2300">
    <property type="match status" value="2"/>
</dbReference>
<proteinExistence type="inferred from homology"/>
<keyword evidence="10" id="KW-1185">Reference proteome</keyword>
<organism evidence="9 10">
    <name type="scientific">Sodalis ligni</name>
    <dbReference type="NCBI Taxonomy" id="2697027"/>
    <lineage>
        <taxon>Bacteria</taxon>
        <taxon>Pseudomonadati</taxon>
        <taxon>Pseudomonadota</taxon>
        <taxon>Gammaproteobacteria</taxon>
        <taxon>Enterobacterales</taxon>
        <taxon>Bruguierivoracaceae</taxon>
        <taxon>Sodalis</taxon>
    </lineage>
</organism>
<evidence type="ECO:0000256" key="3">
    <source>
        <dbReference type="ARBA" id="ARBA00022475"/>
    </source>
</evidence>
<accession>A0A4V2Q3K0</accession>
<evidence type="ECO:0000256" key="7">
    <source>
        <dbReference type="SAM" id="SignalP"/>
    </source>
</evidence>
<dbReference type="Pfam" id="PF02608">
    <property type="entry name" value="Bmp"/>
    <property type="match status" value="1"/>
</dbReference>